<proteinExistence type="predicted"/>
<dbReference type="Gene3D" id="3.40.960.10">
    <property type="entry name" value="VSR Endonuclease"/>
    <property type="match status" value="1"/>
</dbReference>
<evidence type="ECO:0000313" key="2">
    <source>
        <dbReference type="EMBL" id="PTQ10902.1"/>
    </source>
</evidence>
<dbReference type="AlphaFoldDB" id="A0A2T5FXQ8"/>
<feature type="domain" description="DUF559" evidence="1">
    <location>
        <begin position="10"/>
        <end position="114"/>
    </location>
</feature>
<evidence type="ECO:0000259" key="1">
    <source>
        <dbReference type="Pfam" id="PF04480"/>
    </source>
</evidence>
<sequence length="134" mass="15305">MKRPPGTEALDRARGMRRFGTQAETRLWSRLRGRRLEGCKFRRQAWIGNYVADFFCAEAKLVVEADGGQHDEQVEYDARRTAFFKHEGFRVIRFWNNDMLDNPEGVLAVIREALTLPLGSAERAPPSPLQGEGI</sequence>
<comment type="caution">
    <text evidence="2">The sequence shown here is derived from an EMBL/GenBank/DDBJ whole genome shotgun (WGS) entry which is preliminary data.</text>
</comment>
<accession>A0A2T5FXQ8</accession>
<dbReference type="SUPFAM" id="SSF52980">
    <property type="entry name" value="Restriction endonuclease-like"/>
    <property type="match status" value="1"/>
</dbReference>
<gene>
    <name evidence="2" type="ORF">CLG96_10985</name>
</gene>
<organism evidence="2 3">
    <name type="scientific">Sphingomonas oleivorans</name>
    <dbReference type="NCBI Taxonomy" id="1735121"/>
    <lineage>
        <taxon>Bacteria</taxon>
        <taxon>Pseudomonadati</taxon>
        <taxon>Pseudomonadota</taxon>
        <taxon>Alphaproteobacteria</taxon>
        <taxon>Sphingomonadales</taxon>
        <taxon>Sphingomonadaceae</taxon>
        <taxon>Sphingomonas</taxon>
    </lineage>
</organism>
<dbReference type="CDD" id="cd01038">
    <property type="entry name" value="Endonuclease_DUF559"/>
    <property type="match status" value="1"/>
</dbReference>
<dbReference type="PANTHER" id="PTHR38590:SF1">
    <property type="entry name" value="BLL0828 PROTEIN"/>
    <property type="match status" value="1"/>
</dbReference>
<dbReference type="RefSeq" id="WP_107967939.1">
    <property type="nucleotide sequence ID" value="NZ_NWBU01000009.1"/>
</dbReference>
<dbReference type="PANTHER" id="PTHR38590">
    <property type="entry name" value="BLL0828 PROTEIN"/>
    <property type="match status" value="1"/>
</dbReference>
<evidence type="ECO:0000313" key="3">
    <source>
        <dbReference type="Proteomes" id="UP000244162"/>
    </source>
</evidence>
<dbReference type="InterPro" id="IPR047216">
    <property type="entry name" value="Endonuclease_DUF559_bact"/>
</dbReference>
<name>A0A2T5FXQ8_9SPHN</name>
<dbReference type="Proteomes" id="UP000244162">
    <property type="component" value="Unassembled WGS sequence"/>
</dbReference>
<dbReference type="Pfam" id="PF04480">
    <property type="entry name" value="DUF559"/>
    <property type="match status" value="1"/>
</dbReference>
<dbReference type="InterPro" id="IPR007569">
    <property type="entry name" value="DUF559"/>
</dbReference>
<dbReference type="EMBL" id="NWBU01000009">
    <property type="protein sequence ID" value="PTQ10902.1"/>
    <property type="molecule type" value="Genomic_DNA"/>
</dbReference>
<dbReference type="OrthoDB" id="9798754at2"/>
<dbReference type="InterPro" id="IPR011335">
    <property type="entry name" value="Restrct_endonuc-II-like"/>
</dbReference>
<reference evidence="2 3" key="1">
    <citation type="submission" date="2017-09" db="EMBL/GenBank/DDBJ databases">
        <title>Sphingomonas panjinensis sp.nov., isolated from oil-contaminated soil.</title>
        <authorList>
            <person name="Wang L."/>
            <person name="Chen L."/>
        </authorList>
    </citation>
    <scope>NUCLEOTIDE SEQUENCE [LARGE SCALE GENOMIC DNA]</scope>
    <source>
        <strain evidence="2 3">FW-11</strain>
    </source>
</reference>
<protein>
    <recommendedName>
        <fullName evidence="1">DUF559 domain-containing protein</fullName>
    </recommendedName>
</protein>
<keyword evidence="3" id="KW-1185">Reference proteome</keyword>